<proteinExistence type="predicted"/>
<keyword evidence="2" id="KW-1185">Reference proteome</keyword>
<reference evidence="1 2" key="1">
    <citation type="journal article" date="2015" name="Fungal Genet. Biol.">
        <title>Evolution of novel wood decay mechanisms in Agaricales revealed by the genome sequences of Fistulina hepatica and Cylindrobasidium torrendii.</title>
        <authorList>
            <person name="Floudas D."/>
            <person name="Held B.W."/>
            <person name="Riley R."/>
            <person name="Nagy L.G."/>
            <person name="Koehler G."/>
            <person name="Ransdell A.S."/>
            <person name="Younus H."/>
            <person name="Chow J."/>
            <person name="Chiniquy J."/>
            <person name="Lipzen A."/>
            <person name="Tritt A."/>
            <person name="Sun H."/>
            <person name="Haridas S."/>
            <person name="LaButti K."/>
            <person name="Ohm R.A."/>
            <person name="Kues U."/>
            <person name="Blanchette R.A."/>
            <person name="Grigoriev I.V."/>
            <person name="Minto R.E."/>
            <person name="Hibbett D.S."/>
        </authorList>
    </citation>
    <scope>NUCLEOTIDE SEQUENCE [LARGE SCALE GENOMIC DNA]</scope>
    <source>
        <strain evidence="1 2">FP15055 ss-10</strain>
    </source>
</reference>
<dbReference type="EMBL" id="KN880917">
    <property type="protein sequence ID" value="KIY61558.1"/>
    <property type="molecule type" value="Genomic_DNA"/>
</dbReference>
<dbReference type="PANTHER" id="PTHR34618:SF3">
    <property type="entry name" value="GEGH 16 PROTEIN"/>
    <property type="match status" value="1"/>
</dbReference>
<dbReference type="STRING" id="1314674.A0A0D7AT58"/>
<name>A0A0D7AT58_9AGAR</name>
<sequence length="234" mass="23470">AVLGHPIIAGINGVNGVSTLGFAVCTWIFVPCNCTFEQPCQLDTPVLKDLLTDPCVATLMGGSIKIQDALATALKQSGGSLPTLNADEIMEITFHQVNADGGGPFVAMVNSDVTGKDLTVTAAMQQVPGVNGLLRGGITGSQMIVKVDDPSRCTGSTSGDVCFTCLNNGGAGLENSVANSAGPFGDCMAVSGMSILACRSLFAILMSIIYEAGTGKSASGSGVLSSAASATASA</sequence>
<dbReference type="OrthoDB" id="3241054at2759"/>
<dbReference type="PANTHER" id="PTHR34618">
    <property type="entry name" value="SURFACE PROTEIN MAS1, PUTATIVE-RELATED"/>
    <property type="match status" value="1"/>
</dbReference>
<accession>A0A0D7AT58</accession>
<evidence type="ECO:0000313" key="1">
    <source>
        <dbReference type="EMBL" id="KIY61558.1"/>
    </source>
</evidence>
<dbReference type="AlphaFoldDB" id="A0A0D7AT58"/>
<gene>
    <name evidence="1" type="ORF">CYLTODRAFT_362718</name>
</gene>
<evidence type="ECO:0000313" key="2">
    <source>
        <dbReference type="Proteomes" id="UP000054007"/>
    </source>
</evidence>
<feature type="non-terminal residue" evidence="1">
    <location>
        <position position="1"/>
    </location>
</feature>
<protein>
    <submittedName>
        <fullName evidence="1">Uncharacterized protein</fullName>
    </submittedName>
</protein>
<dbReference type="InterPro" id="IPR021476">
    <property type="entry name" value="Egh16-like"/>
</dbReference>
<dbReference type="Proteomes" id="UP000054007">
    <property type="component" value="Unassembled WGS sequence"/>
</dbReference>
<dbReference type="Pfam" id="PF11327">
    <property type="entry name" value="Egh16-like"/>
    <property type="match status" value="1"/>
</dbReference>
<organism evidence="1 2">
    <name type="scientific">Cylindrobasidium torrendii FP15055 ss-10</name>
    <dbReference type="NCBI Taxonomy" id="1314674"/>
    <lineage>
        <taxon>Eukaryota</taxon>
        <taxon>Fungi</taxon>
        <taxon>Dikarya</taxon>
        <taxon>Basidiomycota</taxon>
        <taxon>Agaricomycotina</taxon>
        <taxon>Agaricomycetes</taxon>
        <taxon>Agaricomycetidae</taxon>
        <taxon>Agaricales</taxon>
        <taxon>Marasmiineae</taxon>
        <taxon>Physalacriaceae</taxon>
        <taxon>Cylindrobasidium</taxon>
    </lineage>
</organism>